<dbReference type="AlphaFoldDB" id="A0A6M3KK61"/>
<evidence type="ECO:0000313" key="2">
    <source>
        <dbReference type="EMBL" id="QJA82396.1"/>
    </source>
</evidence>
<evidence type="ECO:0000313" key="1">
    <source>
        <dbReference type="EMBL" id="QJA64125.1"/>
    </source>
</evidence>
<sequence>MPRKASASPFYEVDLGESADVAQPAPLEEEDKLEEIREEITLIPRFWTPTMVEVIDEKIVLCSGAYDAEDVVSESTSVGKPWLFKNMAKVNGGGGYITGASITAETTAIASWFSLFLFTVMPHCALNDDVANTAPLLIDRMFYVPRLDFNSCSDLGSGMSEASLSSGNGGLPRAFVCHPESRDLHGVLVIRNAVDLADSTKLTIKLIVEQI</sequence>
<name>A0A6M3KK61_9ZZZZ</name>
<dbReference type="EMBL" id="MT141513">
    <property type="protein sequence ID" value="QJA64125.1"/>
    <property type="molecule type" value="Genomic_DNA"/>
</dbReference>
<accession>A0A6M3KK61</accession>
<dbReference type="EMBL" id="MT142486">
    <property type="protein sequence ID" value="QJA82396.1"/>
    <property type="molecule type" value="Genomic_DNA"/>
</dbReference>
<protein>
    <submittedName>
        <fullName evidence="2">Uncharacterized protein</fullName>
    </submittedName>
</protein>
<gene>
    <name evidence="2" type="ORF">MM415A00409_0022</name>
    <name evidence="1" type="ORF">MM415B00536_0026</name>
</gene>
<proteinExistence type="predicted"/>
<organism evidence="2">
    <name type="scientific">viral metagenome</name>
    <dbReference type="NCBI Taxonomy" id="1070528"/>
    <lineage>
        <taxon>unclassified sequences</taxon>
        <taxon>metagenomes</taxon>
        <taxon>organismal metagenomes</taxon>
    </lineage>
</organism>
<reference evidence="2" key="1">
    <citation type="submission" date="2020-03" db="EMBL/GenBank/DDBJ databases">
        <title>The deep terrestrial virosphere.</title>
        <authorList>
            <person name="Holmfeldt K."/>
            <person name="Nilsson E."/>
            <person name="Simone D."/>
            <person name="Lopez-Fernandez M."/>
            <person name="Wu X."/>
            <person name="de Brujin I."/>
            <person name="Lundin D."/>
            <person name="Andersson A."/>
            <person name="Bertilsson S."/>
            <person name="Dopson M."/>
        </authorList>
    </citation>
    <scope>NUCLEOTIDE SEQUENCE</scope>
    <source>
        <strain evidence="2">MM415A00409</strain>
        <strain evidence="1">MM415B00536</strain>
    </source>
</reference>